<evidence type="ECO:0000256" key="16">
    <source>
        <dbReference type="RuleBase" id="RU368008"/>
    </source>
</evidence>
<name>A0A914DGS2_9BILA</name>
<evidence type="ECO:0000256" key="10">
    <source>
        <dbReference type="ARBA" id="ARBA00023128"/>
    </source>
</evidence>
<evidence type="ECO:0000256" key="13">
    <source>
        <dbReference type="ARBA" id="ARBA00045250"/>
    </source>
</evidence>
<feature type="transmembrane region" description="Helical" evidence="16">
    <location>
        <begin position="136"/>
        <end position="154"/>
    </location>
</feature>
<evidence type="ECO:0000256" key="7">
    <source>
        <dbReference type="ARBA" id="ARBA00022737"/>
    </source>
</evidence>
<comment type="catalytic activity">
    <reaction evidence="12">
        <text>ADP(in) + ATP(out) = ADP(out) + ATP(in)</text>
        <dbReference type="Rhea" id="RHEA:34999"/>
        <dbReference type="ChEBI" id="CHEBI:30616"/>
        <dbReference type="ChEBI" id="CHEBI:456216"/>
    </reaction>
    <physiologicalReaction direction="left-to-right" evidence="12">
        <dbReference type="Rhea" id="RHEA:35000"/>
    </physiologicalReaction>
</comment>
<feature type="repeat" description="Solcar" evidence="14">
    <location>
        <begin position="76"/>
        <end position="165"/>
    </location>
</feature>
<dbReference type="InterPro" id="IPR018108">
    <property type="entry name" value="MCP_transmembrane"/>
</dbReference>
<dbReference type="GO" id="GO:0140021">
    <property type="term" value="P:mitochondrial ADP transmembrane transport"/>
    <property type="evidence" value="ECO:0007669"/>
    <property type="project" value="InterPro"/>
</dbReference>
<evidence type="ECO:0000256" key="6">
    <source>
        <dbReference type="ARBA" id="ARBA00022692"/>
    </source>
</evidence>
<dbReference type="PRINTS" id="PR00927">
    <property type="entry name" value="ADPTRNSLCASE"/>
</dbReference>
<evidence type="ECO:0000256" key="3">
    <source>
        <dbReference type="ARBA" id="ARBA00011245"/>
    </source>
</evidence>
<comment type="subunit">
    <text evidence="3 16">Monomer.</text>
</comment>
<dbReference type="InterPro" id="IPR023395">
    <property type="entry name" value="MCP_dom_sf"/>
</dbReference>
<keyword evidence="9 16" id="KW-1133">Transmembrane helix</keyword>
<keyword evidence="6 14" id="KW-0812">Transmembrane</keyword>
<dbReference type="SUPFAM" id="SSF103506">
    <property type="entry name" value="Mitochondrial carrier"/>
    <property type="match status" value="1"/>
</dbReference>
<feature type="repeat" description="Solcar" evidence="14">
    <location>
        <begin position="1"/>
        <end position="63"/>
    </location>
</feature>
<evidence type="ECO:0000256" key="8">
    <source>
        <dbReference type="ARBA" id="ARBA00022792"/>
    </source>
</evidence>
<dbReference type="GO" id="GO:1901029">
    <property type="term" value="P:negative regulation of mitochondrial outer membrane permeabilization involved in apoptotic signaling pathway"/>
    <property type="evidence" value="ECO:0007669"/>
    <property type="project" value="TreeGrafter"/>
</dbReference>
<dbReference type="PANTHER" id="PTHR45635:SF14">
    <property type="entry name" value="ADP_ATP TRANSLOCASE"/>
    <property type="match status" value="1"/>
</dbReference>
<protein>
    <recommendedName>
        <fullName evidence="16">ADP/ATP translocase</fullName>
    </recommendedName>
    <alternativeName>
        <fullName evidence="16">ADP,ATP carrier protein</fullName>
    </alternativeName>
</protein>
<comment type="similarity">
    <text evidence="2 15">Belongs to the mitochondrial carrier (TC 2.A.29) family.</text>
</comment>
<keyword evidence="4 15" id="KW-0813">Transport</keyword>
<dbReference type="Gene3D" id="1.50.40.10">
    <property type="entry name" value="Mitochondrial carrier domain"/>
    <property type="match status" value="1"/>
</dbReference>
<evidence type="ECO:0000256" key="12">
    <source>
        <dbReference type="ARBA" id="ARBA00024143"/>
    </source>
</evidence>
<evidence type="ECO:0000256" key="2">
    <source>
        <dbReference type="ARBA" id="ARBA00006375"/>
    </source>
</evidence>
<dbReference type="InterPro" id="IPR002113">
    <property type="entry name" value="ADT_euk_type"/>
</dbReference>
<keyword evidence="17" id="KW-1185">Reference proteome</keyword>
<evidence type="ECO:0000313" key="17">
    <source>
        <dbReference type="Proteomes" id="UP000887540"/>
    </source>
</evidence>
<feature type="repeat" description="Solcar" evidence="14">
    <location>
        <begin position="172"/>
        <end position="259"/>
    </location>
</feature>
<evidence type="ECO:0000256" key="14">
    <source>
        <dbReference type="PROSITE-ProRule" id="PRU00282"/>
    </source>
</evidence>
<keyword evidence="5" id="KW-0050">Antiport</keyword>
<dbReference type="Pfam" id="PF00153">
    <property type="entry name" value="Mito_carr"/>
    <property type="match status" value="3"/>
</dbReference>
<keyword evidence="11 14" id="KW-0472">Membrane</keyword>
<evidence type="ECO:0000313" key="18">
    <source>
        <dbReference type="WBParaSite" id="ACRNAN_scaffold2476.g22868.t1"/>
    </source>
</evidence>
<reference evidence="18" key="1">
    <citation type="submission" date="2022-11" db="UniProtKB">
        <authorList>
            <consortium name="WormBaseParasite"/>
        </authorList>
    </citation>
    <scope>IDENTIFICATION</scope>
</reference>
<dbReference type="AlphaFoldDB" id="A0A914DGS2"/>
<keyword evidence="10" id="KW-0496">Mitochondrion</keyword>
<accession>A0A914DGS2</accession>
<evidence type="ECO:0000256" key="4">
    <source>
        <dbReference type="ARBA" id="ARBA00022448"/>
    </source>
</evidence>
<evidence type="ECO:0000256" key="5">
    <source>
        <dbReference type="ARBA" id="ARBA00022449"/>
    </source>
</evidence>
<feature type="transmembrane region" description="Helical" evidence="16">
    <location>
        <begin position="174"/>
        <end position="195"/>
    </location>
</feature>
<dbReference type="PRINTS" id="PR00926">
    <property type="entry name" value="MITOCARRIER"/>
</dbReference>
<organism evidence="17 18">
    <name type="scientific">Acrobeloides nanus</name>
    <dbReference type="NCBI Taxonomy" id="290746"/>
    <lineage>
        <taxon>Eukaryota</taxon>
        <taxon>Metazoa</taxon>
        <taxon>Ecdysozoa</taxon>
        <taxon>Nematoda</taxon>
        <taxon>Chromadorea</taxon>
        <taxon>Rhabditida</taxon>
        <taxon>Tylenchina</taxon>
        <taxon>Cephalobomorpha</taxon>
        <taxon>Cephaloboidea</taxon>
        <taxon>Cephalobidae</taxon>
        <taxon>Acrobeloides</taxon>
    </lineage>
</organism>
<dbReference type="GO" id="GO:0005471">
    <property type="term" value="F:ATP:ADP antiporter activity"/>
    <property type="evidence" value="ECO:0007669"/>
    <property type="project" value="UniProtKB-UniRule"/>
</dbReference>
<dbReference type="GO" id="GO:1990544">
    <property type="term" value="P:mitochondrial ATP transmembrane transport"/>
    <property type="evidence" value="ECO:0007669"/>
    <property type="project" value="InterPro"/>
</dbReference>
<comment type="caution">
    <text evidence="16">Lacks conserved residue(s) required for the propagation of feature annotation.</text>
</comment>
<keyword evidence="8" id="KW-0999">Mitochondrion inner membrane</keyword>
<dbReference type="InterPro" id="IPR002067">
    <property type="entry name" value="MCP"/>
</dbReference>
<dbReference type="WBParaSite" id="ACRNAN_scaffold2476.g22868.t1">
    <property type="protein sequence ID" value="ACRNAN_scaffold2476.g22868.t1"/>
    <property type="gene ID" value="ACRNAN_scaffold2476.g22868"/>
</dbReference>
<dbReference type="Proteomes" id="UP000887540">
    <property type="component" value="Unplaced"/>
</dbReference>
<dbReference type="PANTHER" id="PTHR45635">
    <property type="entry name" value="ADP,ATP CARRIER PROTEIN 1-RELATED-RELATED"/>
    <property type="match status" value="1"/>
</dbReference>
<evidence type="ECO:0000256" key="9">
    <source>
        <dbReference type="ARBA" id="ARBA00022989"/>
    </source>
</evidence>
<comment type="subcellular location">
    <subcellularLocation>
        <location evidence="16">Membrane</location>
        <topology evidence="16">Multi-pass membrane protein</topology>
    </subcellularLocation>
    <subcellularLocation>
        <location evidence="1">Mitochondrion inner membrane</location>
        <topology evidence="1">Multi-pass membrane protein</topology>
    </subcellularLocation>
</comment>
<evidence type="ECO:0000256" key="1">
    <source>
        <dbReference type="ARBA" id="ARBA00004448"/>
    </source>
</evidence>
<proteinExistence type="inferred from homology"/>
<comment type="function">
    <text evidence="16">Catalyzes the exchange of ADP and ATP across the membrane.</text>
</comment>
<sequence length="260" mass="29285">MTIATPNSTTAPEKRYKGIVDAFVRVPKEQGVISLWRGNWANVIRYFPTQALNFAFKDTYKRIFMEGVDKDKNFWKFFAANLGAGGAAGATSLCFVYPLDFARTRMALDVGSGKNREFKGIFDCVLKIAKHDGVTGLYRGFFVSLQGIVIYRAAYFGVFDTVMSITTKEKKHHFAITMLLALAVTITSEIIAYPWDTIRRRMMMQSGRDVAIYKNSWDCVKKIVKNEGLTAIFKGNLSNIYRGIGGALVLAIYEEIQKFI</sequence>
<keyword evidence="7" id="KW-0677">Repeat</keyword>
<dbReference type="PROSITE" id="PS50920">
    <property type="entry name" value="SOLCAR"/>
    <property type="match status" value="3"/>
</dbReference>
<evidence type="ECO:0000256" key="15">
    <source>
        <dbReference type="RuleBase" id="RU000488"/>
    </source>
</evidence>
<comment type="function">
    <text evidence="13">ADP:ATP antiporter that mediates import of ADP into the mitochondrial matrix for ATP synthesis, and export of ATP out to fuel the cell. Cycles between the cytoplasmic-open state (c-state) and the matrix-open state (m-state): operates by the alternating access mechanism with a single substrate-binding site intermittently exposed to either the cytosolic (c-state) or matrix (m-state) side of the inner mitochondrial membrane.</text>
</comment>
<feature type="transmembrane region" description="Helical" evidence="16">
    <location>
        <begin position="74"/>
        <end position="97"/>
    </location>
</feature>
<evidence type="ECO:0000256" key="11">
    <source>
        <dbReference type="ARBA" id="ARBA00023136"/>
    </source>
</evidence>
<dbReference type="GO" id="GO:0005743">
    <property type="term" value="C:mitochondrial inner membrane"/>
    <property type="evidence" value="ECO:0007669"/>
    <property type="project" value="UniProtKB-SubCell"/>
</dbReference>